<feature type="transmembrane region" description="Helical" evidence="7">
    <location>
        <begin position="697"/>
        <end position="725"/>
    </location>
</feature>
<protein>
    <submittedName>
        <fullName evidence="9">Probable integral membrane protein</fullName>
    </submittedName>
</protein>
<feature type="transmembrane region" description="Helical" evidence="7">
    <location>
        <begin position="572"/>
        <end position="591"/>
    </location>
</feature>
<feature type="transmembrane region" description="Helical" evidence="7">
    <location>
        <begin position="209"/>
        <end position="229"/>
    </location>
</feature>
<dbReference type="InterPro" id="IPR004869">
    <property type="entry name" value="MMPL_dom"/>
</dbReference>
<evidence type="ECO:0000256" key="3">
    <source>
        <dbReference type="ARBA" id="ARBA00022692"/>
    </source>
</evidence>
<dbReference type="GO" id="GO:0005886">
    <property type="term" value="C:plasma membrane"/>
    <property type="evidence" value="ECO:0007669"/>
    <property type="project" value="UniProtKB-SubCell"/>
</dbReference>
<dbReference type="PANTHER" id="PTHR33406">
    <property type="entry name" value="MEMBRANE PROTEIN MJ1562-RELATED"/>
    <property type="match status" value="1"/>
</dbReference>
<feature type="transmembrane region" description="Helical" evidence="7">
    <location>
        <begin position="309"/>
        <end position="335"/>
    </location>
</feature>
<dbReference type="SUPFAM" id="SSF82866">
    <property type="entry name" value="Multidrug efflux transporter AcrB transmembrane domain"/>
    <property type="match status" value="2"/>
</dbReference>
<feature type="transmembrane region" description="Helical" evidence="7">
    <location>
        <begin position="368"/>
        <end position="385"/>
    </location>
</feature>
<reference evidence="9 10" key="1">
    <citation type="journal article" date="2015" name="Microbes Environ.">
        <title>Distribution and evolution of nitrogen fixation genes in the phylum bacteroidetes.</title>
        <authorList>
            <person name="Inoue J."/>
            <person name="Oshima K."/>
            <person name="Suda W."/>
            <person name="Sakamoto M."/>
            <person name="Iino T."/>
            <person name="Noda S."/>
            <person name="Hongoh Y."/>
            <person name="Hattori M."/>
            <person name="Ohkuma M."/>
        </authorList>
    </citation>
    <scope>NUCLEOTIDE SEQUENCE [LARGE SCALE GENOMIC DNA]</scope>
    <source>
        <strain evidence="9">JCM 15548</strain>
    </source>
</reference>
<keyword evidence="10" id="KW-1185">Reference proteome</keyword>
<comment type="subcellular location">
    <subcellularLocation>
        <location evidence="1">Cell membrane</location>
        <topology evidence="1">Multi-pass membrane protein</topology>
    </subcellularLocation>
</comment>
<dbReference type="STRING" id="1236989.JCM15548_1331"/>
<evidence type="ECO:0000256" key="5">
    <source>
        <dbReference type="ARBA" id="ARBA00023136"/>
    </source>
</evidence>
<feature type="transmembrane region" description="Helical" evidence="7">
    <location>
        <begin position="280"/>
        <end position="303"/>
    </location>
</feature>
<keyword evidence="4 7" id="KW-1133">Transmembrane helix</keyword>
<evidence type="ECO:0000256" key="4">
    <source>
        <dbReference type="ARBA" id="ARBA00022989"/>
    </source>
</evidence>
<evidence type="ECO:0000313" key="10">
    <source>
        <dbReference type="Proteomes" id="UP000032900"/>
    </source>
</evidence>
<dbReference type="PROSITE" id="PS50156">
    <property type="entry name" value="SSD"/>
    <property type="match status" value="2"/>
</dbReference>
<accession>A0A0E9LRN1</accession>
<feature type="domain" description="SSD" evidence="8">
    <location>
        <begin position="207"/>
        <end position="334"/>
    </location>
</feature>
<feature type="transmembrane region" description="Helical" evidence="7">
    <location>
        <begin position="674"/>
        <end position="691"/>
    </location>
</feature>
<feature type="transmembrane region" description="Helical" evidence="7">
    <location>
        <begin position="235"/>
        <end position="259"/>
    </location>
</feature>
<dbReference type="InterPro" id="IPR050545">
    <property type="entry name" value="Mycobact_MmpL"/>
</dbReference>
<evidence type="ECO:0000259" key="8">
    <source>
        <dbReference type="PROSITE" id="PS50156"/>
    </source>
</evidence>
<sequence>MSYQYAPLLPEDDPAFLDNEYFAKVFGNEGEVVVLGVQDSLFFGVGHVDRWRQLKQELEAIHGVSEVFSVLDAYDLQRNTALRKFELQKIFPDRHAQSDLDSLRQVFERLPVYEGLLYNKKTKAYLMAVFLVPEVLQSPERVQLIENIKAAGARYEKGNGTPLHYSGLPFIRVETAEMVKRELNMFILLTLGITALVIFLFFRSFKVVLFSMLIVGIAVVWALGSQALLGFKVTILTGMIPPLIIVIGIPNSVFMLNKYHQEFRKHGNRIKSLQRMIRKIGNATFLTNLTTASGFATFIFTSSRLLVEFGIVAAINIMVVFVLSLLLIPIIYSFLGDPQERHTKHLDRKWMTGFVDQLLQVSLYHRKGVYLVSALLLLAGGYGISRMHTTGYMLDDVPHDHALYADLMFFEDHFGGLMPLEIVIDTQTPRGVMQTGNMQKMDVLQQRLDSFPEFSKPLSFLEVVKFSKQAYYNGHPNFYDVPNARERNFILSYLQGDGQASMGLVNTFMDSTRQKARISLRMADIGTTRMGELETKVNGFIEEVFPKEDYDTMVTGASIVFFKGTNYLIRNLFLSLSLAIVLIASFMAWMFSSKRMVIVSLLPNLLPLITTAALMGYFNIPIKPSTILVFSIAFGISVDDTIHFLAKYRQELSETNWNIRAAVILATKETGLSMVYTSIILFFGFGVFSMSEFGGTLALGLLVAFTLFVALFANLILLPSLLLTLERMITNQSFKEPVMGIYEEGDETDVEDDWPLKSGTESERQ</sequence>
<feature type="transmembrane region" description="Helical" evidence="7">
    <location>
        <begin position="598"/>
        <end position="620"/>
    </location>
</feature>
<keyword evidence="5 7" id="KW-0472">Membrane</keyword>
<evidence type="ECO:0000256" key="1">
    <source>
        <dbReference type="ARBA" id="ARBA00004651"/>
    </source>
</evidence>
<name>A0A0E9LRN1_9BACT</name>
<gene>
    <name evidence="9" type="ORF">JCM15548_1331</name>
</gene>
<dbReference type="Pfam" id="PF03176">
    <property type="entry name" value="MMPL"/>
    <property type="match status" value="2"/>
</dbReference>
<evidence type="ECO:0000313" key="9">
    <source>
        <dbReference type="EMBL" id="GAO28257.1"/>
    </source>
</evidence>
<evidence type="ECO:0000256" key="7">
    <source>
        <dbReference type="SAM" id="Phobius"/>
    </source>
</evidence>
<evidence type="ECO:0000256" key="6">
    <source>
        <dbReference type="SAM" id="MobiDB-lite"/>
    </source>
</evidence>
<dbReference type="PANTHER" id="PTHR33406:SF12">
    <property type="entry name" value="BLR2997 PROTEIN"/>
    <property type="match status" value="1"/>
</dbReference>
<feature type="transmembrane region" description="Helical" evidence="7">
    <location>
        <begin position="183"/>
        <end position="202"/>
    </location>
</feature>
<proteinExistence type="predicted"/>
<dbReference type="EMBL" id="BAZW01000002">
    <property type="protein sequence ID" value="GAO28257.1"/>
    <property type="molecule type" value="Genomic_DNA"/>
</dbReference>
<feature type="region of interest" description="Disordered" evidence="6">
    <location>
        <begin position="745"/>
        <end position="765"/>
    </location>
</feature>
<dbReference type="AlphaFoldDB" id="A0A0E9LRN1"/>
<dbReference type="InterPro" id="IPR000731">
    <property type="entry name" value="SSD"/>
</dbReference>
<keyword evidence="3 7" id="KW-0812">Transmembrane</keyword>
<keyword evidence="2" id="KW-1003">Cell membrane</keyword>
<dbReference type="Gene3D" id="1.20.1640.10">
    <property type="entry name" value="Multidrug efflux transporter AcrB transmembrane domain"/>
    <property type="match status" value="2"/>
</dbReference>
<feature type="domain" description="SSD" evidence="8">
    <location>
        <begin position="564"/>
        <end position="724"/>
    </location>
</feature>
<comment type="caution">
    <text evidence="9">The sequence shown here is derived from an EMBL/GenBank/DDBJ whole genome shotgun (WGS) entry which is preliminary data.</text>
</comment>
<organism evidence="9 10">
    <name type="scientific">Geofilum rubicundum JCM 15548</name>
    <dbReference type="NCBI Taxonomy" id="1236989"/>
    <lineage>
        <taxon>Bacteria</taxon>
        <taxon>Pseudomonadati</taxon>
        <taxon>Bacteroidota</taxon>
        <taxon>Bacteroidia</taxon>
        <taxon>Marinilabiliales</taxon>
        <taxon>Marinilabiliaceae</taxon>
        <taxon>Geofilum</taxon>
    </lineage>
</organism>
<evidence type="ECO:0000256" key="2">
    <source>
        <dbReference type="ARBA" id="ARBA00022475"/>
    </source>
</evidence>
<dbReference type="Proteomes" id="UP000032900">
    <property type="component" value="Unassembled WGS sequence"/>
</dbReference>